<dbReference type="PRINTS" id="PR00113">
    <property type="entry name" value="ALKPHPHTASE"/>
</dbReference>
<evidence type="ECO:0000313" key="15">
    <source>
        <dbReference type="Proteomes" id="UP000030147"/>
    </source>
</evidence>
<feature type="binding site" evidence="9">
    <location>
        <position position="157"/>
    </location>
    <ligand>
        <name>Mg(2+)</name>
        <dbReference type="ChEBI" id="CHEBI:18420"/>
    </ligand>
</feature>
<keyword evidence="3 9" id="KW-0479">Metal-binding</keyword>
<dbReference type="InterPro" id="IPR001119">
    <property type="entry name" value="SLH_dom"/>
</dbReference>
<evidence type="ECO:0000256" key="5">
    <source>
        <dbReference type="ARBA" id="ARBA00022801"/>
    </source>
</evidence>
<feature type="binding site" evidence="9">
    <location>
        <position position="289"/>
    </location>
    <ligand>
        <name>Zn(2+)</name>
        <dbReference type="ChEBI" id="CHEBI:29105"/>
        <label>2</label>
    </ligand>
</feature>
<dbReference type="PANTHER" id="PTHR11596">
    <property type="entry name" value="ALKALINE PHOSPHATASE"/>
    <property type="match status" value="1"/>
</dbReference>
<dbReference type="RefSeq" id="WP_084103056.1">
    <property type="nucleotide sequence ID" value="NZ_AVBF01000026.1"/>
</dbReference>
<dbReference type="GO" id="GO:0004035">
    <property type="term" value="F:alkaline phosphatase activity"/>
    <property type="evidence" value="ECO:0007669"/>
    <property type="project" value="TreeGrafter"/>
</dbReference>
<dbReference type="EMBL" id="AVBF01000026">
    <property type="protein sequence ID" value="KGP72620.1"/>
    <property type="molecule type" value="Genomic_DNA"/>
</dbReference>
<feature type="binding site" evidence="9">
    <location>
        <position position="327"/>
    </location>
    <ligand>
        <name>Zn(2+)</name>
        <dbReference type="ChEBI" id="CHEBI:29105"/>
        <label>2</label>
    </ligand>
</feature>
<feature type="domain" description="SLH" evidence="13">
    <location>
        <begin position="482"/>
        <end position="545"/>
    </location>
</feature>
<comment type="similarity">
    <text evidence="1 10">Belongs to the alkaline phosphatase family.</text>
</comment>
<keyword evidence="4 12" id="KW-0732">Signal</keyword>
<feature type="binding site" evidence="9">
    <location>
        <position position="159"/>
    </location>
    <ligand>
        <name>Mg(2+)</name>
        <dbReference type="ChEBI" id="CHEBI:18420"/>
    </ligand>
</feature>
<dbReference type="PROSITE" id="PS51272">
    <property type="entry name" value="SLH"/>
    <property type="match status" value="1"/>
</dbReference>
<dbReference type="SUPFAM" id="SSF53649">
    <property type="entry name" value="Alkaline phosphatase-like"/>
    <property type="match status" value="1"/>
</dbReference>
<dbReference type="GO" id="GO:0046872">
    <property type="term" value="F:metal ion binding"/>
    <property type="evidence" value="ECO:0007669"/>
    <property type="project" value="UniProtKB-KW"/>
</dbReference>
<evidence type="ECO:0000256" key="6">
    <source>
        <dbReference type="ARBA" id="ARBA00022833"/>
    </source>
</evidence>
<comment type="caution">
    <text evidence="14">The sequence shown here is derived from an EMBL/GenBank/DDBJ whole genome shotgun (WGS) entry which is preliminary data.</text>
</comment>
<feature type="signal peptide" evidence="12">
    <location>
        <begin position="1"/>
        <end position="32"/>
    </location>
</feature>
<proteinExistence type="inferred from homology"/>
<dbReference type="eggNOG" id="COG1785">
    <property type="taxonomic scope" value="Bacteria"/>
</dbReference>
<dbReference type="SMART" id="SM00098">
    <property type="entry name" value="alkPPc"/>
    <property type="match status" value="1"/>
</dbReference>
<dbReference type="Gene3D" id="3.40.720.10">
    <property type="entry name" value="Alkaline Phosphatase, subunit A"/>
    <property type="match status" value="1"/>
</dbReference>
<feature type="active site" description="Phosphoserine intermediate" evidence="8">
    <location>
        <position position="106"/>
    </location>
</feature>
<evidence type="ECO:0000256" key="10">
    <source>
        <dbReference type="RuleBase" id="RU003946"/>
    </source>
</evidence>
<evidence type="ECO:0000313" key="14">
    <source>
        <dbReference type="EMBL" id="KGP72620.1"/>
    </source>
</evidence>
<dbReference type="Pfam" id="PF00245">
    <property type="entry name" value="Alk_phosphatase"/>
    <property type="match status" value="1"/>
</dbReference>
<gene>
    <name evidence="14" type="ORF">N782_11160</name>
</gene>
<feature type="region of interest" description="Disordered" evidence="11">
    <location>
        <begin position="461"/>
        <end position="482"/>
    </location>
</feature>
<dbReference type="Gene3D" id="1.10.60.40">
    <property type="match status" value="1"/>
</dbReference>
<keyword evidence="6 9" id="KW-0862">Zinc</keyword>
<comment type="cofactor">
    <cofactor evidence="9">
        <name>Mg(2+)</name>
        <dbReference type="ChEBI" id="CHEBI:18420"/>
    </cofactor>
    <text evidence="9">Binds 1 Mg(2+) ion.</text>
</comment>
<evidence type="ECO:0000259" key="13">
    <source>
        <dbReference type="PROSITE" id="PS51272"/>
    </source>
</evidence>
<evidence type="ECO:0000256" key="2">
    <source>
        <dbReference type="ARBA" id="ARBA00022553"/>
    </source>
</evidence>
<evidence type="ECO:0000256" key="1">
    <source>
        <dbReference type="ARBA" id="ARBA00005984"/>
    </source>
</evidence>
<evidence type="ECO:0000256" key="4">
    <source>
        <dbReference type="ARBA" id="ARBA00022729"/>
    </source>
</evidence>
<comment type="cofactor">
    <cofactor evidence="9">
        <name>Zn(2+)</name>
        <dbReference type="ChEBI" id="CHEBI:29105"/>
    </cofactor>
    <text evidence="9">Binds 2 Zn(2+) ions.</text>
</comment>
<accession>A0A0A2TTL1</accession>
<evidence type="ECO:0000256" key="8">
    <source>
        <dbReference type="PIRSR" id="PIRSR601952-1"/>
    </source>
</evidence>
<keyword evidence="7 9" id="KW-0460">Magnesium</keyword>
<protein>
    <submittedName>
        <fullName evidence="14">Alkaline phosphatase</fullName>
    </submittedName>
</protein>
<dbReference type="InterPro" id="IPR018299">
    <property type="entry name" value="Alkaline_phosphatase_AS"/>
</dbReference>
<evidence type="ECO:0000256" key="9">
    <source>
        <dbReference type="PIRSR" id="PIRSR601952-2"/>
    </source>
</evidence>
<reference evidence="14 15" key="1">
    <citation type="journal article" date="2015" name="Stand. Genomic Sci.">
        <title>High quality draft genome sequence of the moderately halophilic bacterium Pontibacillus yanchengensis Y32(T) and comparison among Pontibacillus genomes.</title>
        <authorList>
            <person name="Huang J."/>
            <person name="Qiao Z.X."/>
            <person name="Tang J.W."/>
            <person name="Wang G."/>
        </authorList>
    </citation>
    <scope>NUCLEOTIDE SEQUENCE [LARGE SCALE GENOMIC DNA]</scope>
    <source>
        <strain evidence="14 15">Y32</strain>
    </source>
</reference>
<keyword evidence="15" id="KW-1185">Reference proteome</keyword>
<dbReference type="PROSITE" id="PS00123">
    <property type="entry name" value="ALKALINE_PHOSPHATASE"/>
    <property type="match status" value="1"/>
</dbReference>
<feature type="binding site" evidence="9">
    <location>
        <position position="328"/>
    </location>
    <ligand>
        <name>Zn(2+)</name>
        <dbReference type="ChEBI" id="CHEBI:29105"/>
        <label>2</label>
    </ligand>
</feature>
<dbReference type="PANTHER" id="PTHR11596:SF5">
    <property type="entry name" value="ALKALINE PHOSPHATASE"/>
    <property type="match status" value="1"/>
</dbReference>
<evidence type="ECO:0000256" key="12">
    <source>
        <dbReference type="SAM" id="SignalP"/>
    </source>
</evidence>
<dbReference type="InterPro" id="IPR001952">
    <property type="entry name" value="Alkaline_phosphatase"/>
</dbReference>
<feature type="chain" id="PRO_5001994469" evidence="12">
    <location>
        <begin position="33"/>
        <end position="607"/>
    </location>
</feature>
<dbReference type="AlphaFoldDB" id="A0A0A2TTL1"/>
<keyword evidence="2" id="KW-0597">Phosphoprotein</keyword>
<name>A0A0A2TTL1_9BACI</name>
<organism evidence="14 15">
    <name type="scientific">Pontibacillus yanchengensis Y32</name>
    <dbReference type="NCBI Taxonomy" id="1385514"/>
    <lineage>
        <taxon>Bacteria</taxon>
        <taxon>Bacillati</taxon>
        <taxon>Bacillota</taxon>
        <taxon>Bacilli</taxon>
        <taxon>Bacillales</taxon>
        <taxon>Bacillaceae</taxon>
        <taxon>Pontibacillus</taxon>
    </lineage>
</organism>
<feature type="binding site" evidence="9">
    <location>
        <position position="57"/>
    </location>
    <ligand>
        <name>Mg(2+)</name>
        <dbReference type="ChEBI" id="CHEBI:18420"/>
    </ligand>
</feature>
<evidence type="ECO:0000256" key="7">
    <source>
        <dbReference type="ARBA" id="ARBA00022842"/>
    </source>
</evidence>
<evidence type="ECO:0000256" key="3">
    <source>
        <dbReference type="ARBA" id="ARBA00022723"/>
    </source>
</evidence>
<keyword evidence="5" id="KW-0378">Hydrolase</keyword>
<dbReference type="STRING" id="1385514.N782_11160"/>
<feature type="binding site" evidence="9">
    <location>
        <position position="57"/>
    </location>
    <ligand>
        <name>Zn(2+)</name>
        <dbReference type="ChEBI" id="CHEBI:29105"/>
        <label>2</label>
    </ligand>
</feature>
<feature type="binding site" evidence="9">
    <location>
        <position position="285"/>
    </location>
    <ligand>
        <name>Zn(2+)</name>
        <dbReference type="ChEBI" id="CHEBI:29105"/>
        <label>2</label>
    </ligand>
</feature>
<sequence length="607" mass="67492">MRKNKLSLKVLSIVAATSMVLSGFTGVSSVSADDHKDKKHKENKQHKIENVIFLIGDGMGPSYTTAYRYLKDDPSTEMMEPTGFDPYLVGMQKTNADDPEENITDSAAAATSMSSGIKTYNGAVAVDNDESEVETVLEQAKENGKSTGLVATSHVNHATPASYGTHNVSRDNYNEIADDYYDEMIDGEHKVDVLLGGGTNYFDREDRDLTEEFQEDGYSYVTTSEELENDDNEQVLGLFAPVGLPKMKDRTEGIPSLEEMTTSAIERLKKDEDGFFLMVEGSQIDWAGHGNDIVGAMSEMEDFEKAFNAAIEFAKKDKHTLVVATADHSTGGLSIGRGGPYKFNPQAIKDVKRTPDFFAEKIENGANVKEILNEYTEFEITDEEAQSVEEAKDQLDENSYAVSDAVAEIFNVRARAGWTTGGHTGVDVQVYAYGPGKEMFMGMTDNTDQAKSIFKVLEDDKARDDHDKDDHGKDDDDHGKKDHVKFKDFDKDDFGFEEVQDLVMKDIIHGFMDNTFKPQNKITVRQAQILLENSTDEEVEVEMEGDLTFGKLAELFVDTLDLGETGSFEENVETMKDAGIFTEVEYTANDNVPRVKFSIFLHRALSN</sequence>
<dbReference type="Pfam" id="PF00395">
    <property type="entry name" value="SLH"/>
    <property type="match status" value="1"/>
</dbReference>
<feature type="binding site" evidence="9">
    <location>
        <position position="423"/>
    </location>
    <ligand>
        <name>Zn(2+)</name>
        <dbReference type="ChEBI" id="CHEBI:29105"/>
        <label>2</label>
    </ligand>
</feature>
<evidence type="ECO:0000256" key="11">
    <source>
        <dbReference type="SAM" id="MobiDB-lite"/>
    </source>
</evidence>
<feature type="binding site" evidence="9">
    <location>
        <position position="280"/>
    </location>
    <ligand>
        <name>Mg(2+)</name>
        <dbReference type="ChEBI" id="CHEBI:18420"/>
    </ligand>
</feature>
<dbReference type="Proteomes" id="UP000030147">
    <property type="component" value="Unassembled WGS sequence"/>
</dbReference>
<dbReference type="InterPro" id="IPR017850">
    <property type="entry name" value="Alkaline_phosphatase_core_sf"/>
</dbReference>
<dbReference type="CDD" id="cd16012">
    <property type="entry name" value="ALP"/>
    <property type="match status" value="1"/>
</dbReference>